<dbReference type="CDD" id="cd00291">
    <property type="entry name" value="SirA_YedF_YeeD"/>
    <property type="match status" value="1"/>
</dbReference>
<evidence type="ECO:0000259" key="1">
    <source>
        <dbReference type="PROSITE" id="PS01148"/>
    </source>
</evidence>
<proteinExistence type="predicted"/>
<evidence type="ECO:0000313" key="2">
    <source>
        <dbReference type="EMBL" id="SVB08019.1"/>
    </source>
</evidence>
<accession>A0A382B2T5</accession>
<dbReference type="CDD" id="cd19105">
    <property type="entry name" value="AKR_unchar"/>
    <property type="match status" value="1"/>
</dbReference>
<dbReference type="AlphaFoldDB" id="A0A382B2T5"/>
<dbReference type="InterPro" id="IPR036868">
    <property type="entry name" value="TusA-like_sf"/>
</dbReference>
<dbReference type="PRINTS" id="PR00069">
    <property type="entry name" value="ALDKETRDTASE"/>
</dbReference>
<dbReference type="InterPro" id="IPR036812">
    <property type="entry name" value="NAD(P)_OxRdtase_dom_sf"/>
</dbReference>
<dbReference type="InterPro" id="IPR001455">
    <property type="entry name" value="TusA-like"/>
</dbReference>
<organism evidence="2">
    <name type="scientific">marine metagenome</name>
    <dbReference type="NCBI Taxonomy" id="408172"/>
    <lineage>
        <taxon>unclassified sequences</taxon>
        <taxon>metagenomes</taxon>
        <taxon>ecological metagenomes</taxon>
    </lineage>
</organism>
<reference evidence="2" key="1">
    <citation type="submission" date="2018-05" db="EMBL/GenBank/DDBJ databases">
        <authorList>
            <person name="Lanie J.A."/>
            <person name="Ng W.-L."/>
            <person name="Kazmierczak K.M."/>
            <person name="Andrzejewski T.M."/>
            <person name="Davidsen T.M."/>
            <person name="Wayne K.J."/>
            <person name="Tettelin H."/>
            <person name="Glass J.I."/>
            <person name="Rusch D."/>
            <person name="Podicherti R."/>
            <person name="Tsui H.-C.T."/>
            <person name="Winkler M.E."/>
        </authorList>
    </citation>
    <scope>NUCLEOTIDE SEQUENCE</scope>
</reference>
<feature type="domain" description="UPF0033" evidence="1">
    <location>
        <begin position="331"/>
        <end position="355"/>
    </location>
</feature>
<dbReference type="PANTHER" id="PTHR43312">
    <property type="entry name" value="D-THREO-ALDOSE 1-DEHYDROGENASE"/>
    <property type="match status" value="1"/>
</dbReference>
<dbReference type="Pfam" id="PF00248">
    <property type="entry name" value="Aldo_ket_red"/>
    <property type="match status" value="1"/>
</dbReference>
<name>A0A382B2T5_9ZZZZ</name>
<dbReference type="PANTHER" id="PTHR43312:SF1">
    <property type="entry name" value="NADP-DEPENDENT OXIDOREDUCTASE DOMAIN-CONTAINING PROTEIN"/>
    <property type="match status" value="1"/>
</dbReference>
<dbReference type="InterPro" id="IPR023210">
    <property type="entry name" value="NADP_OxRdtase_dom"/>
</dbReference>
<sequence length="399" mass="44160">MEYTKLGRTDLRVSVAGLGCGGGSKLGLETGESEEHSIRLVRSAIDLGVNFIDTASSYGTEVAVGKAIKGIPRDQVVLSTKFHPAWAGVVNNAETIVKGLENSLRQLGVEYVDVFHLHGVYPRWYDYVMSDIVPVLTKEKEKGKFRHLGVTENAPQDHQHEMFQRAFDDNCFDVIMLAYHIMNQNAERFVFPRSQNQGIGTLIMFAVRSIFSTPGRLKAEVNELVGQGRLPDWIMNKDNPLDFLLHEEGASSVIDACYRFVRHQPGADVILFGTGNLDHLMENIASINKPPLPIDDLLKVRELFGHLEGVGLDYPGGSGPKTELSVVNEEIDTSGLRCPIPVLKAKKALRSMDAGETLRVISTDPSSAVDFIDYCDNTGYELLESSKESSSFIYVIRKT</sequence>
<dbReference type="Pfam" id="PF01206">
    <property type="entry name" value="TusA"/>
    <property type="match status" value="1"/>
</dbReference>
<protein>
    <recommendedName>
        <fullName evidence="1">UPF0033 domain-containing protein</fullName>
    </recommendedName>
</protein>
<gene>
    <name evidence="2" type="ORF">METZ01_LOCUS160873</name>
</gene>
<dbReference type="InterPro" id="IPR053135">
    <property type="entry name" value="AKR2_Oxidoreductase"/>
</dbReference>
<dbReference type="InterPro" id="IPR020471">
    <property type="entry name" value="AKR"/>
</dbReference>
<dbReference type="PROSITE" id="PS01148">
    <property type="entry name" value="UPF0033"/>
    <property type="match status" value="1"/>
</dbReference>
<dbReference type="GO" id="GO:0016491">
    <property type="term" value="F:oxidoreductase activity"/>
    <property type="evidence" value="ECO:0007669"/>
    <property type="project" value="InterPro"/>
</dbReference>
<dbReference type="SUPFAM" id="SSF64307">
    <property type="entry name" value="SirA-like"/>
    <property type="match status" value="1"/>
</dbReference>
<dbReference type="EMBL" id="UINC01027928">
    <property type="protein sequence ID" value="SVB08019.1"/>
    <property type="molecule type" value="Genomic_DNA"/>
</dbReference>
<dbReference type="SUPFAM" id="SSF51430">
    <property type="entry name" value="NAD(P)-linked oxidoreductase"/>
    <property type="match status" value="1"/>
</dbReference>
<dbReference type="Gene3D" id="3.30.110.40">
    <property type="entry name" value="TusA-like domain"/>
    <property type="match status" value="1"/>
</dbReference>
<dbReference type="Gene3D" id="3.20.20.100">
    <property type="entry name" value="NADP-dependent oxidoreductase domain"/>
    <property type="match status" value="1"/>
</dbReference>